<gene>
    <name evidence="8" type="ORF">FHU37_000549</name>
</gene>
<dbReference type="Proteomes" id="UP000567795">
    <property type="component" value="Unassembled WGS sequence"/>
</dbReference>
<dbReference type="RefSeq" id="WP_179812629.1">
    <property type="nucleotide sequence ID" value="NZ_JACBZD010000001.1"/>
</dbReference>
<protein>
    <recommendedName>
        <fullName evidence="4">L-ectoine synthase</fullName>
        <ecNumber evidence="3">4.2.1.108</ecNumber>
    </recommendedName>
    <alternativeName>
        <fullName evidence="6">N-acetyldiaminobutyrate dehydratase</fullName>
    </alternativeName>
</protein>
<dbReference type="EMBL" id="JACBZD010000001">
    <property type="protein sequence ID" value="NYI03606.1"/>
    <property type="molecule type" value="Genomic_DNA"/>
</dbReference>
<accession>A0A852ZMF7</accession>
<sequence length="128" mass="14216">MLIRSVAELSGTKYEVEWGNGTSWRLLTAGDNMGFTVCHTVVRAGTSSLLEYRAHLEACYCLAGSGEIEDADGTVHRITPGVLYALDRHDRHHLRADPHTDLTLISVFNPPLHGTERHLLDRDEASSY</sequence>
<evidence type="ECO:0000256" key="5">
    <source>
        <dbReference type="ARBA" id="ARBA00023239"/>
    </source>
</evidence>
<evidence type="ECO:0000313" key="9">
    <source>
        <dbReference type="Proteomes" id="UP000567795"/>
    </source>
</evidence>
<dbReference type="Pfam" id="PF06339">
    <property type="entry name" value="Ectoine_synth"/>
    <property type="match status" value="1"/>
</dbReference>
<comment type="caution">
    <text evidence="8">The sequence shown here is derived from an EMBL/GenBank/DDBJ whole genome shotgun (WGS) entry which is preliminary data.</text>
</comment>
<evidence type="ECO:0000256" key="6">
    <source>
        <dbReference type="ARBA" id="ARBA00033271"/>
    </source>
</evidence>
<dbReference type="GO" id="GO:0033990">
    <property type="term" value="F:ectoine synthase activity"/>
    <property type="evidence" value="ECO:0007669"/>
    <property type="project" value="UniProtKB-EC"/>
</dbReference>
<dbReference type="InterPro" id="IPR011051">
    <property type="entry name" value="RmlC_Cupin_sf"/>
</dbReference>
<dbReference type="GO" id="GO:0019491">
    <property type="term" value="P:ectoine biosynthetic process"/>
    <property type="evidence" value="ECO:0007669"/>
    <property type="project" value="UniProtKB-UniPathway"/>
</dbReference>
<comment type="similarity">
    <text evidence="2">Belongs to the ectoine synthase family.</text>
</comment>
<comment type="catalytic activity">
    <reaction evidence="7">
        <text>(2S)-4-acetamido-2-aminobutanoate = L-ectoine + H2O</text>
        <dbReference type="Rhea" id="RHEA:17281"/>
        <dbReference type="ChEBI" id="CHEBI:15377"/>
        <dbReference type="ChEBI" id="CHEBI:58515"/>
        <dbReference type="ChEBI" id="CHEBI:58929"/>
        <dbReference type="EC" id="4.2.1.108"/>
    </reaction>
</comment>
<dbReference type="UniPathway" id="UPA00067">
    <property type="reaction ID" value="UER00123"/>
</dbReference>
<dbReference type="InterPro" id="IPR014710">
    <property type="entry name" value="RmlC-like_jellyroll"/>
</dbReference>
<dbReference type="PANTHER" id="PTHR39289:SF1">
    <property type="entry name" value="L-ECTOINE SYNTHASE"/>
    <property type="match status" value="1"/>
</dbReference>
<dbReference type="NCBIfam" id="NF009806">
    <property type="entry name" value="PRK13290.1"/>
    <property type="match status" value="1"/>
</dbReference>
<comment type="pathway">
    <text evidence="1">Amine and polyamine biosynthesis; ectoine biosynthesis; L-ectoine from L-aspartate 4-semialdehyde: step 3/3.</text>
</comment>
<dbReference type="AlphaFoldDB" id="A0A852ZMF7"/>
<evidence type="ECO:0000313" key="8">
    <source>
        <dbReference type="EMBL" id="NYI03606.1"/>
    </source>
</evidence>
<evidence type="ECO:0000256" key="1">
    <source>
        <dbReference type="ARBA" id="ARBA00005181"/>
    </source>
</evidence>
<name>A0A852ZMF7_9ACTN</name>
<evidence type="ECO:0000256" key="4">
    <source>
        <dbReference type="ARBA" id="ARBA00019707"/>
    </source>
</evidence>
<dbReference type="InterPro" id="IPR010462">
    <property type="entry name" value="Ectoine_synth"/>
</dbReference>
<keyword evidence="9" id="KW-1185">Reference proteome</keyword>
<evidence type="ECO:0000256" key="2">
    <source>
        <dbReference type="ARBA" id="ARBA00009637"/>
    </source>
</evidence>
<keyword evidence="5 8" id="KW-0456">Lyase</keyword>
<dbReference type="PANTHER" id="PTHR39289">
    <property type="match status" value="1"/>
</dbReference>
<dbReference type="SUPFAM" id="SSF51182">
    <property type="entry name" value="RmlC-like cupins"/>
    <property type="match status" value="1"/>
</dbReference>
<proteinExistence type="inferred from homology"/>
<dbReference type="Gene3D" id="2.60.120.10">
    <property type="entry name" value="Jelly Rolls"/>
    <property type="match status" value="1"/>
</dbReference>
<evidence type="ECO:0000256" key="3">
    <source>
        <dbReference type="ARBA" id="ARBA00013192"/>
    </source>
</evidence>
<organism evidence="8 9">
    <name type="scientific">Allostreptomyces psammosilenae</name>
    <dbReference type="NCBI Taxonomy" id="1892865"/>
    <lineage>
        <taxon>Bacteria</taxon>
        <taxon>Bacillati</taxon>
        <taxon>Actinomycetota</taxon>
        <taxon>Actinomycetes</taxon>
        <taxon>Kitasatosporales</taxon>
        <taxon>Streptomycetaceae</taxon>
        <taxon>Allostreptomyces</taxon>
    </lineage>
</organism>
<evidence type="ECO:0000256" key="7">
    <source>
        <dbReference type="ARBA" id="ARBA00048714"/>
    </source>
</evidence>
<reference evidence="8 9" key="1">
    <citation type="submission" date="2020-07" db="EMBL/GenBank/DDBJ databases">
        <title>Sequencing the genomes of 1000 actinobacteria strains.</title>
        <authorList>
            <person name="Klenk H.-P."/>
        </authorList>
    </citation>
    <scope>NUCLEOTIDE SEQUENCE [LARGE SCALE GENOMIC DNA]</scope>
    <source>
        <strain evidence="8 9">DSM 42178</strain>
    </source>
</reference>
<dbReference type="EC" id="4.2.1.108" evidence="3"/>
<dbReference type="CDD" id="cd06978">
    <property type="entry name" value="cupin_EctC"/>
    <property type="match status" value="1"/>
</dbReference>